<dbReference type="InterPro" id="IPR024624">
    <property type="entry name" value="Pyridox_Oxase_Alr4036_FMN-bd"/>
</dbReference>
<reference evidence="4" key="1">
    <citation type="submission" date="2019-06" db="EMBL/GenBank/DDBJ databases">
        <authorList>
            <person name="Broberg M."/>
        </authorList>
    </citation>
    <scope>NUCLEOTIDE SEQUENCE [LARGE SCALE GENOMIC DNA]</scope>
</reference>
<feature type="domain" description="Pyridoxamine 5'-phosphate oxidase Alr4036 family FMN-binding" evidence="2">
    <location>
        <begin position="9"/>
        <end position="132"/>
    </location>
</feature>
<dbReference type="GO" id="GO:0010181">
    <property type="term" value="F:FMN binding"/>
    <property type="evidence" value="ECO:0007669"/>
    <property type="project" value="InterPro"/>
</dbReference>
<dbReference type="Pfam" id="PF12766">
    <property type="entry name" value="Pyridox_oxase_2"/>
    <property type="match status" value="1"/>
</dbReference>
<evidence type="ECO:0000259" key="2">
    <source>
        <dbReference type="Pfam" id="PF12766"/>
    </source>
</evidence>
<dbReference type="SUPFAM" id="SSF50475">
    <property type="entry name" value="FMN-binding split barrel"/>
    <property type="match status" value="1"/>
</dbReference>
<dbReference type="AlphaFoldDB" id="A0A9N9ZM01"/>
<proteinExistence type="predicted"/>
<protein>
    <recommendedName>
        <fullName evidence="2">Pyridoxamine 5'-phosphate oxidase Alr4036 family FMN-binding domain-containing protein</fullName>
    </recommendedName>
</protein>
<comment type="caution">
    <text evidence="3">The sequence shown here is derived from an EMBL/GenBank/DDBJ whole genome shotgun (WGS) entry which is preliminary data.</text>
</comment>
<accession>A0A9N9ZM01</accession>
<dbReference type="PANTHER" id="PTHR28243:SF1">
    <property type="entry name" value="PYRIDOXAMINE 5'-PHOSPHATE OXIDASE ALR4036 FAMILY FMN-BINDING DOMAIN-CONTAINING PROTEIN"/>
    <property type="match status" value="1"/>
</dbReference>
<dbReference type="InterPro" id="IPR012349">
    <property type="entry name" value="Split_barrel_FMN-bd"/>
</dbReference>
<organism evidence="3 4">
    <name type="scientific">Clonostachys solani</name>
    <dbReference type="NCBI Taxonomy" id="160281"/>
    <lineage>
        <taxon>Eukaryota</taxon>
        <taxon>Fungi</taxon>
        <taxon>Dikarya</taxon>
        <taxon>Ascomycota</taxon>
        <taxon>Pezizomycotina</taxon>
        <taxon>Sordariomycetes</taxon>
        <taxon>Hypocreomycetidae</taxon>
        <taxon>Hypocreales</taxon>
        <taxon>Bionectriaceae</taxon>
        <taxon>Clonostachys</taxon>
    </lineage>
</organism>
<reference evidence="3 4" key="2">
    <citation type="submission" date="2021-10" db="EMBL/GenBank/DDBJ databases">
        <authorList>
            <person name="Piombo E."/>
        </authorList>
    </citation>
    <scope>NUCLEOTIDE SEQUENCE [LARGE SCALE GENOMIC DNA]</scope>
</reference>
<dbReference type="OrthoDB" id="5394411at2759"/>
<dbReference type="Gene3D" id="2.30.110.10">
    <property type="entry name" value="Electron Transport, Fmn-binding Protein, Chain A"/>
    <property type="match status" value="1"/>
</dbReference>
<gene>
    <name evidence="3" type="ORF">CSOL1703_00008363</name>
</gene>
<dbReference type="Proteomes" id="UP000775872">
    <property type="component" value="Unassembled WGS sequence"/>
</dbReference>
<sequence>MAKISPPIAPWRSVFLTHIGCMDSPLLSLSTVHLIETLGEPRVVPRCRTVVFRGMWAGMSVHPNNTAELNPCLYESDLLTITIDTRMEKTPDFFRSTANDKPHSGGGGLVEAVFWAPEARTQWRIRGRAYMIGPNIDSNVASPIRNIIGRYMRRTGEGDWSWSRELTAHFGNLSPGMRGSFRNPPPGTPRSRDPGAGLGLGQKVDDLQDEFARRYFRVVIIVPEEVDQLDLKDPSEARRWNYKFDGSISEAASWKTTELWP</sequence>
<evidence type="ECO:0000313" key="3">
    <source>
        <dbReference type="EMBL" id="CAH0057886.1"/>
    </source>
</evidence>
<name>A0A9N9ZM01_9HYPO</name>
<evidence type="ECO:0000256" key="1">
    <source>
        <dbReference type="SAM" id="MobiDB-lite"/>
    </source>
</evidence>
<dbReference type="EMBL" id="CABFOC020000082">
    <property type="protein sequence ID" value="CAH0057886.1"/>
    <property type="molecule type" value="Genomic_DNA"/>
</dbReference>
<feature type="region of interest" description="Disordered" evidence="1">
    <location>
        <begin position="174"/>
        <end position="201"/>
    </location>
</feature>
<evidence type="ECO:0000313" key="4">
    <source>
        <dbReference type="Proteomes" id="UP000775872"/>
    </source>
</evidence>
<dbReference type="PANTHER" id="PTHR28243">
    <property type="entry name" value="AGL049CP"/>
    <property type="match status" value="1"/>
</dbReference>
<keyword evidence="4" id="KW-1185">Reference proteome</keyword>